<accession>A0A372G0H4</accession>
<comment type="caution">
    <text evidence="2">The sequence shown here is derived from an EMBL/GenBank/DDBJ whole genome shotgun (WGS) entry which is preliminary data.</text>
</comment>
<dbReference type="Proteomes" id="UP000262621">
    <property type="component" value="Unassembled WGS sequence"/>
</dbReference>
<evidence type="ECO:0000256" key="1">
    <source>
        <dbReference type="SAM" id="MobiDB-lite"/>
    </source>
</evidence>
<dbReference type="AlphaFoldDB" id="A0A372G0H4"/>
<keyword evidence="3" id="KW-1185">Reference proteome</keyword>
<organism evidence="2 3">
    <name type="scientific">Micromonospora craniellae</name>
    <dbReference type="NCBI Taxonomy" id="2294034"/>
    <lineage>
        <taxon>Bacteria</taxon>
        <taxon>Bacillati</taxon>
        <taxon>Actinomycetota</taxon>
        <taxon>Actinomycetes</taxon>
        <taxon>Micromonosporales</taxon>
        <taxon>Micromonosporaceae</taxon>
        <taxon>Micromonospora</taxon>
    </lineage>
</organism>
<sequence>MAAPAAQAHPAPSTDRRPVDDAGLASDDAGPVAPGAVRRARARSRVGSSATAAVNRGSDSSGP</sequence>
<evidence type="ECO:0000313" key="3">
    <source>
        <dbReference type="Proteomes" id="UP000262621"/>
    </source>
</evidence>
<feature type="compositionally biased region" description="Low complexity" evidence="1">
    <location>
        <begin position="1"/>
        <end position="12"/>
    </location>
</feature>
<dbReference type="EMBL" id="QVFU01000008">
    <property type="protein sequence ID" value="RFS46571.1"/>
    <property type="molecule type" value="Genomic_DNA"/>
</dbReference>
<proteinExistence type="predicted"/>
<gene>
    <name evidence="2" type="ORF">D0Q02_10785</name>
</gene>
<feature type="region of interest" description="Disordered" evidence="1">
    <location>
        <begin position="1"/>
        <end position="63"/>
    </location>
</feature>
<name>A0A372G0H4_9ACTN</name>
<evidence type="ECO:0000313" key="2">
    <source>
        <dbReference type="EMBL" id="RFS46571.1"/>
    </source>
</evidence>
<reference evidence="2 3" key="1">
    <citation type="submission" date="2018-08" db="EMBL/GenBank/DDBJ databases">
        <title>Verrucosispora craniellae sp. nov., isolated from a marine sponge in the South China Sea.</title>
        <authorList>
            <person name="Li L."/>
            <person name="Lin H.W."/>
        </authorList>
    </citation>
    <scope>NUCLEOTIDE SEQUENCE [LARGE SCALE GENOMIC DNA]</scope>
    <source>
        <strain evidence="2 3">LHW63014</strain>
    </source>
</reference>
<protein>
    <submittedName>
        <fullName evidence="2">Uncharacterized protein</fullName>
    </submittedName>
</protein>
<feature type="compositionally biased region" description="Low complexity" evidence="1">
    <location>
        <begin position="45"/>
        <end position="54"/>
    </location>
</feature>